<sequence>MQGEQMKRSKEAVSLVKSYVSPDLEEIDMTTWKGFLQDLILRTQRVDISAQGAQLAYFFLLSFFPLIIFLVTLLPFLNLQVSQIFDFLQNLMPKEIYRMLEKPLNDILTNRNGGLLSIGILATIWSASKGINALMNGLNKAYDTTNVQGFKTRVLSLVFTFALAIVILLTLLLPVFGQQIVNFITHYMHIDLGFLKIINILSWATPPLLIFVVLIGMYWFVPNLSPRLKFKSVWLGAVFATAAWMLLTYGFSFYISHFGNYSATYGSIGGVIMLMLWLYFTGIILIFGGILNASMNKRAVTFQQLKEQQQQLKA</sequence>
<dbReference type="Pfam" id="PF03631">
    <property type="entry name" value="Virul_fac_BrkB"/>
    <property type="match status" value="1"/>
</dbReference>
<keyword evidence="5 6" id="KW-0472">Membrane</keyword>
<evidence type="ECO:0000256" key="5">
    <source>
        <dbReference type="ARBA" id="ARBA00023136"/>
    </source>
</evidence>
<name>A0A917G9L0_9BACI</name>
<comment type="caution">
    <text evidence="7">The sequence shown here is derived from an EMBL/GenBank/DDBJ whole genome shotgun (WGS) entry which is preliminary data.</text>
</comment>
<keyword evidence="8" id="KW-1185">Reference proteome</keyword>
<feature type="transmembrane region" description="Helical" evidence="6">
    <location>
        <begin position="55"/>
        <end position="77"/>
    </location>
</feature>
<dbReference type="PANTHER" id="PTHR30213:SF0">
    <property type="entry name" value="UPF0761 MEMBRANE PROTEIN YIHY"/>
    <property type="match status" value="1"/>
</dbReference>
<dbReference type="GO" id="GO:0005886">
    <property type="term" value="C:plasma membrane"/>
    <property type="evidence" value="ECO:0007669"/>
    <property type="project" value="UniProtKB-SubCell"/>
</dbReference>
<dbReference type="AlphaFoldDB" id="A0A917G9L0"/>
<evidence type="ECO:0000256" key="1">
    <source>
        <dbReference type="ARBA" id="ARBA00004651"/>
    </source>
</evidence>
<proteinExistence type="predicted"/>
<accession>A0A917G9L0</accession>
<evidence type="ECO:0000313" key="7">
    <source>
        <dbReference type="EMBL" id="GGG32162.1"/>
    </source>
</evidence>
<dbReference type="InterPro" id="IPR017039">
    <property type="entry name" value="Virul_fac_BrkB"/>
</dbReference>
<dbReference type="Proteomes" id="UP000616608">
    <property type="component" value="Unassembled WGS sequence"/>
</dbReference>
<reference evidence="7" key="2">
    <citation type="submission" date="2020-09" db="EMBL/GenBank/DDBJ databases">
        <authorList>
            <person name="Sun Q."/>
            <person name="Zhou Y."/>
        </authorList>
    </citation>
    <scope>NUCLEOTIDE SEQUENCE</scope>
    <source>
        <strain evidence="7">CGMCC 1.15760</strain>
    </source>
</reference>
<evidence type="ECO:0000256" key="4">
    <source>
        <dbReference type="ARBA" id="ARBA00022989"/>
    </source>
</evidence>
<dbReference type="PANTHER" id="PTHR30213">
    <property type="entry name" value="INNER MEMBRANE PROTEIN YHJD"/>
    <property type="match status" value="1"/>
</dbReference>
<dbReference type="RefSeq" id="WP_229704262.1">
    <property type="nucleotide sequence ID" value="NZ_BMJT01000012.1"/>
</dbReference>
<evidence type="ECO:0000313" key="8">
    <source>
        <dbReference type="Proteomes" id="UP000616608"/>
    </source>
</evidence>
<comment type="subcellular location">
    <subcellularLocation>
        <location evidence="1">Cell membrane</location>
        <topology evidence="1">Multi-pass membrane protein</topology>
    </subcellularLocation>
</comment>
<organism evidence="7 8">
    <name type="scientific">Lysinibacillus alkalisoli</name>
    <dbReference type="NCBI Taxonomy" id="1911548"/>
    <lineage>
        <taxon>Bacteria</taxon>
        <taxon>Bacillati</taxon>
        <taxon>Bacillota</taxon>
        <taxon>Bacilli</taxon>
        <taxon>Bacillales</taxon>
        <taxon>Bacillaceae</taxon>
        <taxon>Lysinibacillus</taxon>
    </lineage>
</organism>
<keyword evidence="2" id="KW-1003">Cell membrane</keyword>
<reference evidence="7" key="1">
    <citation type="journal article" date="2014" name="Int. J. Syst. Evol. Microbiol.">
        <title>Complete genome sequence of Corynebacterium casei LMG S-19264T (=DSM 44701T), isolated from a smear-ripened cheese.</title>
        <authorList>
            <consortium name="US DOE Joint Genome Institute (JGI-PGF)"/>
            <person name="Walter F."/>
            <person name="Albersmeier A."/>
            <person name="Kalinowski J."/>
            <person name="Ruckert C."/>
        </authorList>
    </citation>
    <scope>NUCLEOTIDE SEQUENCE</scope>
    <source>
        <strain evidence="7">CGMCC 1.15760</strain>
    </source>
</reference>
<keyword evidence="4 6" id="KW-1133">Transmembrane helix</keyword>
<evidence type="ECO:0000256" key="3">
    <source>
        <dbReference type="ARBA" id="ARBA00022692"/>
    </source>
</evidence>
<feature type="transmembrane region" description="Helical" evidence="6">
    <location>
        <begin position="267"/>
        <end position="291"/>
    </location>
</feature>
<evidence type="ECO:0000256" key="2">
    <source>
        <dbReference type="ARBA" id="ARBA00022475"/>
    </source>
</evidence>
<keyword evidence="3 6" id="KW-0812">Transmembrane</keyword>
<protein>
    <submittedName>
        <fullName evidence="7">Transporter</fullName>
    </submittedName>
</protein>
<feature type="transmembrane region" description="Helical" evidence="6">
    <location>
        <begin position="197"/>
        <end position="221"/>
    </location>
</feature>
<feature type="transmembrane region" description="Helical" evidence="6">
    <location>
        <begin position="154"/>
        <end position="177"/>
    </location>
</feature>
<dbReference type="PIRSF" id="PIRSF035875">
    <property type="entry name" value="RNase_BN"/>
    <property type="match status" value="1"/>
</dbReference>
<gene>
    <name evidence="7" type="ORF">GCM10007425_28520</name>
</gene>
<feature type="transmembrane region" description="Helical" evidence="6">
    <location>
        <begin position="114"/>
        <end position="134"/>
    </location>
</feature>
<dbReference type="NCBIfam" id="TIGR00765">
    <property type="entry name" value="yihY_not_rbn"/>
    <property type="match status" value="1"/>
</dbReference>
<feature type="transmembrane region" description="Helical" evidence="6">
    <location>
        <begin position="233"/>
        <end position="255"/>
    </location>
</feature>
<evidence type="ECO:0000256" key="6">
    <source>
        <dbReference type="SAM" id="Phobius"/>
    </source>
</evidence>
<dbReference type="EMBL" id="BMJT01000012">
    <property type="protein sequence ID" value="GGG32162.1"/>
    <property type="molecule type" value="Genomic_DNA"/>
</dbReference>